<feature type="region of interest" description="Disordered" evidence="1">
    <location>
        <begin position="398"/>
        <end position="453"/>
    </location>
</feature>
<sequence length="1113" mass="128562">MADNRIMEELLKHPRKGMEKLLSYQKLMRIILRLRRIRYNWENASKTDDRIDKLADQILTLVDIFAKKVVTLAAVKAVEESYVTCGGNHVYYNCDPTNSNQSSVCAEMGTYNQVAPQNHASNYMAPPGFAPGEMKAITIRSGVAYETLPKPNIPYPLRLNDQNLYEKAKNQMEKFFQIFQDLHFDISFADALILMPKFASTIKSLLANKDKLFKLAKIPLNENCSAMLLKKLLEKLGDPGKFLIPCDFSRMDVCHALADLGASINLMPLSIWKKISLPELTPTRMTLELADRSTTRPKGVTEDVFVKVGKSHFPTEFVVIDFEADLRVPLIIRRSFLRTGRALIDVYGKEITLRVNDEAVIFNLNQTMRYSSTYDDMSVNRIDVIDVAKEVKSVQSKEPKFKVADSDLPQDQEKNPGNDNEEPKKNVASKRNWFTKPTQPQEPTNPDWNVGKTLHQGQNQSWLMTLASSAEKPSRTFDELMSTSIDFYAFIMNGLNINNLTQETLLGPVFRLLKGTHSNYVRLEYDFEKCYKAFSEKLNSKNPKGDNYPFDLTKPIPLVKIGNIQKVSVDYFFNNDLKYLQGGISTMTYTNSLTKTKAAQYDLSGIEDMVEILRKHGYGYLQEIVVRRVDNDLYRFKEGDIPRLRINDIQDMLLLVVQNRLTNLSGDDVSDFAIALRMFTRSLVIQNRVEDLQLRVESYQKKINVTKPETTKSRIKKRDPYTPDQDRLGFIYVDDSERNRLMRSDELYKFSDGILTTLQASLSDITKNIRMEYLPKRRWSTLEKKRANIMIKAQNHICIDMAMMNISNWIEVMEDYNMAWQLISVLELLKKEANMDWNGKKDTNYNLIKHANDIECDENSKFFHGLIKQKRRAQMIHGIMKEGVWISDPSQIKKEFLNFFKEKLKDHDSNVDFPSFANSFELCAIDRDSLETHVSLDEVKNAGWDCGIIIEYLVKISKKARILELKQRHLKMTVMTSNTPYPSKEIRHIYAYTSQKTTKKTRSIHRDDEVEITDEESSYSDDEVAKIFRIETNAFDFKTPLYRAFKEFNYILEDEYCNEGNFLGACIVGNTLCYQDLEWYDALKYSELKEEALKNKAIMEGMIDDNDESSNDG</sequence>
<keyword evidence="2" id="KW-0695">RNA-directed DNA polymerase</keyword>
<dbReference type="PANTHER" id="PTHR33067:SF35">
    <property type="entry name" value="ASPARTIC PEPTIDASE DDI1-TYPE DOMAIN-CONTAINING PROTEIN"/>
    <property type="match status" value="1"/>
</dbReference>
<evidence type="ECO:0000256" key="1">
    <source>
        <dbReference type="SAM" id="MobiDB-lite"/>
    </source>
</evidence>
<keyword evidence="2" id="KW-0548">Nucleotidyltransferase</keyword>
<feature type="compositionally biased region" description="Basic and acidic residues" evidence="1">
    <location>
        <begin position="398"/>
        <end position="425"/>
    </location>
</feature>
<dbReference type="CDD" id="cd00303">
    <property type="entry name" value="retropepsin_like"/>
    <property type="match status" value="1"/>
</dbReference>
<dbReference type="EMBL" id="BKCJ010006724">
    <property type="protein sequence ID" value="GEU73612.1"/>
    <property type="molecule type" value="Genomic_DNA"/>
</dbReference>
<evidence type="ECO:0000313" key="2">
    <source>
        <dbReference type="EMBL" id="GEU73612.1"/>
    </source>
</evidence>
<feature type="compositionally biased region" description="Polar residues" evidence="1">
    <location>
        <begin position="435"/>
        <end position="447"/>
    </location>
</feature>
<gene>
    <name evidence="2" type="ORF">Tci_045590</name>
</gene>
<organism evidence="2">
    <name type="scientific">Tanacetum cinerariifolium</name>
    <name type="common">Dalmatian daisy</name>
    <name type="synonym">Chrysanthemum cinerariifolium</name>
    <dbReference type="NCBI Taxonomy" id="118510"/>
    <lineage>
        <taxon>Eukaryota</taxon>
        <taxon>Viridiplantae</taxon>
        <taxon>Streptophyta</taxon>
        <taxon>Embryophyta</taxon>
        <taxon>Tracheophyta</taxon>
        <taxon>Spermatophyta</taxon>
        <taxon>Magnoliopsida</taxon>
        <taxon>eudicotyledons</taxon>
        <taxon>Gunneridae</taxon>
        <taxon>Pentapetalae</taxon>
        <taxon>asterids</taxon>
        <taxon>campanulids</taxon>
        <taxon>Asterales</taxon>
        <taxon>Asteraceae</taxon>
        <taxon>Asteroideae</taxon>
        <taxon>Anthemideae</taxon>
        <taxon>Anthemidinae</taxon>
        <taxon>Tanacetum</taxon>
    </lineage>
</organism>
<reference evidence="2" key="1">
    <citation type="journal article" date="2019" name="Sci. Rep.">
        <title>Draft genome of Tanacetum cinerariifolium, the natural source of mosquito coil.</title>
        <authorList>
            <person name="Yamashiro T."/>
            <person name="Shiraishi A."/>
            <person name="Satake H."/>
            <person name="Nakayama K."/>
        </authorList>
    </citation>
    <scope>NUCLEOTIDE SEQUENCE</scope>
</reference>
<protein>
    <submittedName>
        <fullName evidence="2">Reverse transcriptase domain-containing protein</fullName>
    </submittedName>
</protein>
<dbReference type="GO" id="GO:0003964">
    <property type="term" value="F:RNA-directed DNA polymerase activity"/>
    <property type="evidence" value="ECO:0007669"/>
    <property type="project" value="UniProtKB-KW"/>
</dbReference>
<dbReference type="Gene3D" id="2.40.70.10">
    <property type="entry name" value="Acid Proteases"/>
    <property type="match status" value="1"/>
</dbReference>
<keyword evidence="2" id="KW-0808">Transferase</keyword>
<dbReference type="InterPro" id="IPR021109">
    <property type="entry name" value="Peptidase_aspartic_dom_sf"/>
</dbReference>
<dbReference type="PANTHER" id="PTHR33067">
    <property type="entry name" value="RNA-DIRECTED DNA POLYMERASE-RELATED"/>
    <property type="match status" value="1"/>
</dbReference>
<accession>A0A6L2MLG3</accession>
<comment type="caution">
    <text evidence="2">The sequence shown here is derived from an EMBL/GenBank/DDBJ whole genome shotgun (WGS) entry which is preliminary data.</text>
</comment>
<proteinExistence type="predicted"/>
<dbReference type="AlphaFoldDB" id="A0A6L2MLG3"/>
<name>A0A6L2MLG3_TANCI</name>